<sequence>MSSALPPGWTAYKTQDGKEYYYNAQTKVTQWDRPKAQGKAASKAAPAGSPPASSSKPPIAGGGGDRGGLLAQIQQGTKLKKTVTRESTPLDAVKGSSSSSSASSPSPGGGGGGNPLFAAIAGGVANLKKTGRSTVSRNDPSPATDSTPPSSSGGGGGFADIMRKNREASARKASIGGNPSSSSSGNVSPVHNAAPVHAAASSFRKSLASLATSSDNSELEAQLNRIEAKLDKLLAHFNIN</sequence>
<comment type="caution">
    <text evidence="4">The sequence shown here is derived from an EMBL/GenBank/DDBJ whole genome shotgun (WGS) entry which is preliminary data.</text>
</comment>
<proteinExistence type="predicted"/>
<dbReference type="Pfam" id="PF02205">
    <property type="entry name" value="WH2"/>
    <property type="match status" value="1"/>
</dbReference>
<feature type="compositionally biased region" description="Basic and acidic residues" evidence="1">
    <location>
        <begin position="161"/>
        <end position="170"/>
    </location>
</feature>
<dbReference type="EMBL" id="VJMJ01000002">
    <property type="protein sequence ID" value="KAF0745309.1"/>
    <property type="molecule type" value="Genomic_DNA"/>
</dbReference>
<feature type="region of interest" description="Disordered" evidence="1">
    <location>
        <begin position="28"/>
        <end position="117"/>
    </location>
</feature>
<evidence type="ECO:0000313" key="5">
    <source>
        <dbReference type="Proteomes" id="UP000481153"/>
    </source>
</evidence>
<feature type="region of interest" description="Disordered" evidence="1">
    <location>
        <begin position="129"/>
        <end position="193"/>
    </location>
</feature>
<dbReference type="PROSITE" id="PS51082">
    <property type="entry name" value="WH2"/>
    <property type="match status" value="1"/>
</dbReference>
<organism evidence="4 5">
    <name type="scientific">Aphanomyces euteiches</name>
    <dbReference type="NCBI Taxonomy" id="100861"/>
    <lineage>
        <taxon>Eukaryota</taxon>
        <taxon>Sar</taxon>
        <taxon>Stramenopiles</taxon>
        <taxon>Oomycota</taxon>
        <taxon>Saprolegniomycetes</taxon>
        <taxon>Saprolegniales</taxon>
        <taxon>Verrucalvaceae</taxon>
        <taxon>Aphanomyces</taxon>
    </lineage>
</organism>
<protein>
    <recommendedName>
        <fullName evidence="6">WW domain-containing protein</fullName>
    </recommendedName>
</protein>
<keyword evidence="5" id="KW-1185">Reference proteome</keyword>
<gene>
    <name evidence="4" type="ORF">Ae201684_000337</name>
</gene>
<evidence type="ECO:0000259" key="3">
    <source>
        <dbReference type="PROSITE" id="PS51082"/>
    </source>
</evidence>
<dbReference type="Proteomes" id="UP000481153">
    <property type="component" value="Unassembled WGS sequence"/>
</dbReference>
<feature type="domain" description="WH2" evidence="3">
    <location>
        <begin position="65"/>
        <end position="82"/>
    </location>
</feature>
<feature type="compositionally biased region" description="Low complexity" evidence="1">
    <location>
        <begin position="139"/>
        <end position="151"/>
    </location>
</feature>
<evidence type="ECO:0000313" key="4">
    <source>
        <dbReference type="EMBL" id="KAF0745309.1"/>
    </source>
</evidence>
<feature type="domain" description="WW" evidence="2">
    <location>
        <begin position="3"/>
        <end position="36"/>
    </location>
</feature>
<feature type="compositionally biased region" description="Low complexity" evidence="1">
    <location>
        <begin position="37"/>
        <end position="59"/>
    </location>
</feature>
<dbReference type="SMART" id="SM00456">
    <property type="entry name" value="WW"/>
    <property type="match status" value="1"/>
</dbReference>
<dbReference type="InterPro" id="IPR003124">
    <property type="entry name" value="WH2_dom"/>
</dbReference>
<reference evidence="4 5" key="1">
    <citation type="submission" date="2019-07" db="EMBL/GenBank/DDBJ databases">
        <title>Genomics analysis of Aphanomyces spp. identifies a new class of oomycete effector associated with host adaptation.</title>
        <authorList>
            <person name="Gaulin E."/>
        </authorList>
    </citation>
    <scope>NUCLEOTIDE SEQUENCE [LARGE SCALE GENOMIC DNA]</scope>
    <source>
        <strain evidence="4 5">ATCC 201684</strain>
    </source>
</reference>
<dbReference type="Gene3D" id="2.20.70.10">
    <property type="match status" value="1"/>
</dbReference>
<dbReference type="SUPFAM" id="SSF51045">
    <property type="entry name" value="WW domain"/>
    <property type="match status" value="1"/>
</dbReference>
<dbReference type="SMART" id="SM00246">
    <property type="entry name" value="WH2"/>
    <property type="match status" value="2"/>
</dbReference>
<dbReference type="InterPro" id="IPR001202">
    <property type="entry name" value="WW_dom"/>
</dbReference>
<dbReference type="CDD" id="cd00201">
    <property type="entry name" value="WW"/>
    <property type="match status" value="1"/>
</dbReference>
<evidence type="ECO:0000256" key="1">
    <source>
        <dbReference type="SAM" id="MobiDB-lite"/>
    </source>
</evidence>
<dbReference type="GO" id="GO:0003779">
    <property type="term" value="F:actin binding"/>
    <property type="evidence" value="ECO:0007669"/>
    <property type="project" value="InterPro"/>
</dbReference>
<dbReference type="VEuPathDB" id="FungiDB:AeMF1_011494"/>
<feature type="compositionally biased region" description="Low complexity" evidence="1">
    <location>
        <begin position="95"/>
        <end position="106"/>
    </location>
</feature>
<dbReference type="PROSITE" id="PS50020">
    <property type="entry name" value="WW_DOMAIN_2"/>
    <property type="match status" value="1"/>
</dbReference>
<accession>A0A6G0XXS0</accession>
<dbReference type="Pfam" id="PF00397">
    <property type="entry name" value="WW"/>
    <property type="match status" value="1"/>
</dbReference>
<dbReference type="AlphaFoldDB" id="A0A6G0XXS0"/>
<dbReference type="PROSITE" id="PS01159">
    <property type="entry name" value="WW_DOMAIN_1"/>
    <property type="match status" value="1"/>
</dbReference>
<dbReference type="InterPro" id="IPR036020">
    <property type="entry name" value="WW_dom_sf"/>
</dbReference>
<evidence type="ECO:0000259" key="2">
    <source>
        <dbReference type="PROSITE" id="PS50020"/>
    </source>
</evidence>
<evidence type="ECO:0008006" key="6">
    <source>
        <dbReference type="Google" id="ProtNLM"/>
    </source>
</evidence>
<name>A0A6G0XXS0_9STRA</name>
<feature type="compositionally biased region" description="Low complexity" evidence="1">
    <location>
        <begin position="177"/>
        <end position="193"/>
    </location>
</feature>